<dbReference type="OrthoDB" id="2912200at2"/>
<accession>A0A0D7X2W3</accession>
<dbReference type="RefSeq" id="WP_044646383.1">
    <property type="nucleotide sequence ID" value="NZ_JTHP01000021.1"/>
</dbReference>
<proteinExistence type="predicted"/>
<comment type="caution">
    <text evidence="2">The sequence shown here is derived from an EMBL/GenBank/DDBJ whole genome shotgun (WGS) entry which is preliminary data.</text>
</comment>
<keyword evidence="3" id="KW-1185">Reference proteome</keyword>
<feature type="domain" description="Phosphodiester glycosidase" evidence="1">
    <location>
        <begin position="38"/>
        <end position="228"/>
    </location>
</feature>
<organism evidence="2 3">
    <name type="scientific">Paenibacillus terrae</name>
    <dbReference type="NCBI Taxonomy" id="159743"/>
    <lineage>
        <taxon>Bacteria</taxon>
        <taxon>Bacillati</taxon>
        <taxon>Bacillota</taxon>
        <taxon>Bacilli</taxon>
        <taxon>Bacillales</taxon>
        <taxon>Paenibacillaceae</taxon>
        <taxon>Paenibacillus</taxon>
    </lineage>
</organism>
<name>A0A0D7X2W3_9BACL</name>
<dbReference type="Proteomes" id="UP000032534">
    <property type="component" value="Unassembled WGS sequence"/>
</dbReference>
<dbReference type="InterPro" id="IPR018711">
    <property type="entry name" value="NAGPA"/>
</dbReference>
<evidence type="ECO:0000313" key="3">
    <source>
        <dbReference type="Proteomes" id="UP000032534"/>
    </source>
</evidence>
<dbReference type="EMBL" id="JTHP01000021">
    <property type="protein sequence ID" value="KJD45298.1"/>
    <property type="molecule type" value="Genomic_DNA"/>
</dbReference>
<evidence type="ECO:0000259" key="1">
    <source>
        <dbReference type="Pfam" id="PF09992"/>
    </source>
</evidence>
<gene>
    <name evidence="2" type="ORF">QD47_12205</name>
</gene>
<evidence type="ECO:0000313" key="2">
    <source>
        <dbReference type="EMBL" id="KJD45298.1"/>
    </source>
</evidence>
<dbReference type="Pfam" id="PF09992">
    <property type="entry name" value="NAGPA"/>
    <property type="match status" value="1"/>
</dbReference>
<protein>
    <recommendedName>
        <fullName evidence="1">Phosphodiester glycosidase domain-containing protein</fullName>
    </recommendedName>
</protein>
<reference evidence="2 3" key="1">
    <citation type="submission" date="2014-11" db="EMBL/GenBank/DDBJ databases">
        <title>Draft Genome Sequences of Paenibacillus polymyxa NRRL B-30509 and Paenibacillus terrae NRRL B-30644, Strains from a Poultry Environment that Produce Tridecaptin A and Paenicidins.</title>
        <authorList>
            <person name="van Belkum M.J."/>
            <person name="Lohans C.T."/>
            <person name="Vederas J.C."/>
        </authorList>
    </citation>
    <scope>NUCLEOTIDE SEQUENCE [LARGE SCALE GENOMIC DNA]</scope>
    <source>
        <strain evidence="2 3">NRRL B-30644</strain>
    </source>
</reference>
<dbReference type="PATRIC" id="fig|159743.3.peg.2722"/>
<dbReference type="AlphaFoldDB" id="A0A0D7X2W3"/>
<sequence length="235" mass="26065">MPTNYSYNKTSDGFHVIITPASNIQNKNIRSRITQQTDYGINGGFFNPISTTKAPTECLSIAVTPNNTHDTKANAKGNSRGTAFIYTESNKTKMGIARASSVTDLKKQMGTSVAYKSIISGGSLSLKKEEEAWLKDLKDIEKFDLNGTLRYTDSTGRTGLGFKIVNNIWQVYLVVHENATLKQLRNYFIKQDCFEAILLDGGGSSGIQVKNSAGTMVKYEQTRYIYNMVKLINIT</sequence>